<reference evidence="2" key="1">
    <citation type="journal article" date="2022" name="Mol. Ecol. Resour.">
        <title>The genomes of chicory, endive, great burdock and yacon provide insights into Asteraceae palaeo-polyploidization history and plant inulin production.</title>
        <authorList>
            <person name="Fan W."/>
            <person name="Wang S."/>
            <person name="Wang H."/>
            <person name="Wang A."/>
            <person name="Jiang F."/>
            <person name="Liu H."/>
            <person name="Zhao H."/>
            <person name="Xu D."/>
            <person name="Zhang Y."/>
        </authorList>
    </citation>
    <scope>NUCLEOTIDE SEQUENCE [LARGE SCALE GENOMIC DNA]</scope>
    <source>
        <strain evidence="2">cv. Niubang</strain>
    </source>
</reference>
<dbReference type="EMBL" id="CM042055">
    <property type="protein sequence ID" value="KAI3702284.1"/>
    <property type="molecule type" value="Genomic_DNA"/>
</dbReference>
<organism evidence="1 2">
    <name type="scientific">Arctium lappa</name>
    <name type="common">Greater burdock</name>
    <name type="synonym">Lappa major</name>
    <dbReference type="NCBI Taxonomy" id="4217"/>
    <lineage>
        <taxon>Eukaryota</taxon>
        <taxon>Viridiplantae</taxon>
        <taxon>Streptophyta</taxon>
        <taxon>Embryophyta</taxon>
        <taxon>Tracheophyta</taxon>
        <taxon>Spermatophyta</taxon>
        <taxon>Magnoliopsida</taxon>
        <taxon>eudicotyledons</taxon>
        <taxon>Gunneridae</taxon>
        <taxon>Pentapetalae</taxon>
        <taxon>asterids</taxon>
        <taxon>campanulids</taxon>
        <taxon>Asterales</taxon>
        <taxon>Asteraceae</taxon>
        <taxon>Carduoideae</taxon>
        <taxon>Cardueae</taxon>
        <taxon>Arctiinae</taxon>
        <taxon>Arctium</taxon>
    </lineage>
</organism>
<proteinExistence type="predicted"/>
<comment type="caution">
    <text evidence="1">The sequence shown here is derived from an EMBL/GenBank/DDBJ whole genome shotgun (WGS) entry which is preliminary data.</text>
</comment>
<protein>
    <submittedName>
        <fullName evidence="1">Uncharacterized protein</fullName>
    </submittedName>
</protein>
<name>A0ACB8ZWC7_ARCLA</name>
<evidence type="ECO:0000313" key="1">
    <source>
        <dbReference type="EMBL" id="KAI3702284.1"/>
    </source>
</evidence>
<gene>
    <name evidence="1" type="ORF">L6452_28017</name>
</gene>
<dbReference type="Proteomes" id="UP001055879">
    <property type="component" value="Linkage Group LG09"/>
</dbReference>
<evidence type="ECO:0000313" key="2">
    <source>
        <dbReference type="Proteomes" id="UP001055879"/>
    </source>
</evidence>
<sequence>MRGAMQYSFMVTCYELNNFSKACLDNVSHPQFHVFSLLIYRRISGCPVFRFRFRFRFQLSLSLSLSLLCPREILSSSTPIPLSQTPHPKWFEQYFAVDHRLCRPSTTIPQRKV</sequence>
<reference evidence="1 2" key="2">
    <citation type="journal article" date="2022" name="Mol. Ecol. Resour.">
        <title>The genomes of chicory, endive, great burdock and yacon provide insights into Asteraceae paleo-polyploidization history and plant inulin production.</title>
        <authorList>
            <person name="Fan W."/>
            <person name="Wang S."/>
            <person name="Wang H."/>
            <person name="Wang A."/>
            <person name="Jiang F."/>
            <person name="Liu H."/>
            <person name="Zhao H."/>
            <person name="Xu D."/>
            <person name="Zhang Y."/>
        </authorList>
    </citation>
    <scope>NUCLEOTIDE SEQUENCE [LARGE SCALE GENOMIC DNA]</scope>
    <source>
        <strain evidence="2">cv. Niubang</strain>
    </source>
</reference>
<accession>A0ACB8ZWC7</accession>
<keyword evidence="2" id="KW-1185">Reference proteome</keyword>